<accession>L1ITR5</accession>
<keyword evidence="4" id="KW-1185">Reference proteome</keyword>
<gene>
    <name evidence="2" type="ORF">GUITHDRAFT_114153</name>
</gene>
<dbReference type="PaxDb" id="55529-EKX39656"/>
<protein>
    <submittedName>
        <fullName evidence="2 3">Uncharacterized protein</fullName>
    </submittedName>
</protein>
<keyword evidence="1" id="KW-0175">Coiled coil</keyword>
<dbReference type="EMBL" id="JH993037">
    <property type="protein sequence ID" value="EKX39656.1"/>
    <property type="molecule type" value="Genomic_DNA"/>
</dbReference>
<organism evidence="2">
    <name type="scientific">Guillardia theta (strain CCMP2712)</name>
    <name type="common">Cryptophyte</name>
    <dbReference type="NCBI Taxonomy" id="905079"/>
    <lineage>
        <taxon>Eukaryota</taxon>
        <taxon>Cryptophyceae</taxon>
        <taxon>Pyrenomonadales</taxon>
        <taxon>Geminigeraceae</taxon>
        <taxon>Guillardia</taxon>
    </lineage>
</organism>
<dbReference type="EnsemblProtists" id="EKX39656">
    <property type="protein sequence ID" value="EKX39656"/>
    <property type="gene ID" value="GUITHDRAFT_114153"/>
</dbReference>
<reference evidence="2 4" key="1">
    <citation type="journal article" date="2012" name="Nature">
        <title>Algal genomes reveal evolutionary mosaicism and the fate of nucleomorphs.</title>
        <authorList>
            <consortium name="DOE Joint Genome Institute"/>
            <person name="Curtis B.A."/>
            <person name="Tanifuji G."/>
            <person name="Burki F."/>
            <person name="Gruber A."/>
            <person name="Irimia M."/>
            <person name="Maruyama S."/>
            <person name="Arias M.C."/>
            <person name="Ball S.G."/>
            <person name="Gile G.H."/>
            <person name="Hirakawa Y."/>
            <person name="Hopkins J.F."/>
            <person name="Kuo A."/>
            <person name="Rensing S.A."/>
            <person name="Schmutz J."/>
            <person name="Symeonidi A."/>
            <person name="Elias M."/>
            <person name="Eveleigh R.J."/>
            <person name="Herman E.K."/>
            <person name="Klute M.J."/>
            <person name="Nakayama T."/>
            <person name="Obornik M."/>
            <person name="Reyes-Prieto A."/>
            <person name="Armbrust E.V."/>
            <person name="Aves S.J."/>
            <person name="Beiko R.G."/>
            <person name="Coutinho P."/>
            <person name="Dacks J.B."/>
            <person name="Durnford D.G."/>
            <person name="Fast N.M."/>
            <person name="Green B.R."/>
            <person name="Grisdale C.J."/>
            <person name="Hempel F."/>
            <person name="Henrissat B."/>
            <person name="Hoppner M.P."/>
            <person name="Ishida K."/>
            <person name="Kim E."/>
            <person name="Koreny L."/>
            <person name="Kroth P.G."/>
            <person name="Liu Y."/>
            <person name="Malik S.B."/>
            <person name="Maier U.G."/>
            <person name="McRose D."/>
            <person name="Mock T."/>
            <person name="Neilson J.A."/>
            <person name="Onodera N.T."/>
            <person name="Poole A.M."/>
            <person name="Pritham E.J."/>
            <person name="Richards T.A."/>
            <person name="Rocap G."/>
            <person name="Roy S.W."/>
            <person name="Sarai C."/>
            <person name="Schaack S."/>
            <person name="Shirato S."/>
            <person name="Slamovits C.H."/>
            <person name="Spencer D.F."/>
            <person name="Suzuki S."/>
            <person name="Worden A.Z."/>
            <person name="Zauner S."/>
            <person name="Barry K."/>
            <person name="Bell C."/>
            <person name="Bharti A.K."/>
            <person name="Crow J.A."/>
            <person name="Grimwood J."/>
            <person name="Kramer R."/>
            <person name="Lindquist E."/>
            <person name="Lucas S."/>
            <person name="Salamov A."/>
            <person name="McFadden G.I."/>
            <person name="Lane C.E."/>
            <person name="Keeling P.J."/>
            <person name="Gray M.W."/>
            <person name="Grigoriev I.V."/>
            <person name="Archibald J.M."/>
        </authorList>
    </citation>
    <scope>NUCLEOTIDE SEQUENCE</scope>
    <source>
        <strain evidence="2 4">CCMP2712</strain>
    </source>
</reference>
<evidence type="ECO:0000313" key="4">
    <source>
        <dbReference type="Proteomes" id="UP000011087"/>
    </source>
</evidence>
<evidence type="ECO:0000256" key="1">
    <source>
        <dbReference type="SAM" id="Coils"/>
    </source>
</evidence>
<feature type="coiled-coil region" evidence="1">
    <location>
        <begin position="50"/>
        <end position="154"/>
    </location>
</feature>
<proteinExistence type="predicted"/>
<dbReference type="GeneID" id="17296400"/>
<dbReference type="Proteomes" id="UP000011087">
    <property type="component" value="Unassembled WGS sequence"/>
</dbReference>
<reference evidence="4" key="2">
    <citation type="submission" date="2012-11" db="EMBL/GenBank/DDBJ databases">
        <authorList>
            <person name="Kuo A."/>
            <person name="Curtis B.A."/>
            <person name="Tanifuji G."/>
            <person name="Burki F."/>
            <person name="Gruber A."/>
            <person name="Irimia M."/>
            <person name="Maruyama S."/>
            <person name="Arias M.C."/>
            <person name="Ball S.G."/>
            <person name="Gile G.H."/>
            <person name="Hirakawa Y."/>
            <person name="Hopkins J.F."/>
            <person name="Rensing S.A."/>
            <person name="Schmutz J."/>
            <person name="Symeonidi A."/>
            <person name="Elias M."/>
            <person name="Eveleigh R.J."/>
            <person name="Herman E.K."/>
            <person name="Klute M.J."/>
            <person name="Nakayama T."/>
            <person name="Obornik M."/>
            <person name="Reyes-Prieto A."/>
            <person name="Armbrust E.V."/>
            <person name="Aves S.J."/>
            <person name="Beiko R.G."/>
            <person name="Coutinho P."/>
            <person name="Dacks J.B."/>
            <person name="Durnford D.G."/>
            <person name="Fast N.M."/>
            <person name="Green B.R."/>
            <person name="Grisdale C."/>
            <person name="Hempe F."/>
            <person name="Henrissat B."/>
            <person name="Hoppner M.P."/>
            <person name="Ishida K.-I."/>
            <person name="Kim E."/>
            <person name="Koreny L."/>
            <person name="Kroth P.G."/>
            <person name="Liu Y."/>
            <person name="Malik S.-B."/>
            <person name="Maier U.G."/>
            <person name="McRose D."/>
            <person name="Mock T."/>
            <person name="Neilson J.A."/>
            <person name="Onodera N.T."/>
            <person name="Poole A.M."/>
            <person name="Pritham E.J."/>
            <person name="Richards T.A."/>
            <person name="Rocap G."/>
            <person name="Roy S.W."/>
            <person name="Sarai C."/>
            <person name="Schaack S."/>
            <person name="Shirato S."/>
            <person name="Slamovits C.H."/>
            <person name="Spencer D.F."/>
            <person name="Suzuki S."/>
            <person name="Worden A.Z."/>
            <person name="Zauner S."/>
            <person name="Barry K."/>
            <person name="Bell C."/>
            <person name="Bharti A.K."/>
            <person name="Crow J.A."/>
            <person name="Grimwood J."/>
            <person name="Kramer R."/>
            <person name="Lindquist E."/>
            <person name="Lucas S."/>
            <person name="Salamov A."/>
            <person name="McFadden G.I."/>
            <person name="Lane C.E."/>
            <person name="Keeling P.J."/>
            <person name="Gray M.W."/>
            <person name="Grigoriev I.V."/>
            <person name="Archibald J.M."/>
        </authorList>
    </citation>
    <scope>NUCLEOTIDE SEQUENCE</scope>
    <source>
        <strain evidence="4">CCMP2712</strain>
    </source>
</reference>
<dbReference type="HOGENOM" id="CLU_1565860_0_0_1"/>
<name>L1ITR5_GUITC</name>
<reference evidence="3" key="3">
    <citation type="submission" date="2015-06" db="UniProtKB">
        <authorList>
            <consortium name="EnsemblProtists"/>
        </authorList>
    </citation>
    <scope>IDENTIFICATION</scope>
</reference>
<dbReference type="KEGG" id="gtt:GUITHDRAFT_114153"/>
<dbReference type="RefSeq" id="XP_005826636.1">
    <property type="nucleotide sequence ID" value="XM_005826579.1"/>
</dbReference>
<sequence>MLLKAGSRRVLLLFPDSPCQEREEADLEQRQLRDLDPSVQEARHAAERRMKDLEQGTTKLEAVLSKLRQRKMALMKEINVVRSQKEEMAHACQRLAQENQGLQLTLQNVAAKIEVVHADRLASDSHKQLLQEESRAIEDEIESLSRKLHQARTLALSSVNAAGKKMAVELV</sequence>
<evidence type="ECO:0000313" key="2">
    <source>
        <dbReference type="EMBL" id="EKX39656.1"/>
    </source>
</evidence>
<evidence type="ECO:0000313" key="3">
    <source>
        <dbReference type="EnsemblProtists" id="EKX39656"/>
    </source>
</evidence>
<dbReference type="AlphaFoldDB" id="L1ITR5"/>